<name>A0A9D1SNB1_9FIRM</name>
<reference evidence="2" key="2">
    <citation type="journal article" date="2021" name="PeerJ">
        <title>Extensive microbial diversity within the chicken gut microbiome revealed by metagenomics and culture.</title>
        <authorList>
            <person name="Gilroy R."/>
            <person name="Ravi A."/>
            <person name="Getino M."/>
            <person name="Pursley I."/>
            <person name="Horton D.L."/>
            <person name="Alikhan N.F."/>
            <person name="Baker D."/>
            <person name="Gharbi K."/>
            <person name="Hall N."/>
            <person name="Watson M."/>
            <person name="Adriaenssens E.M."/>
            <person name="Foster-Nyarko E."/>
            <person name="Jarju S."/>
            <person name="Secka A."/>
            <person name="Antonio M."/>
            <person name="Oren A."/>
            <person name="Chaudhuri R.R."/>
            <person name="La Ragione R."/>
            <person name="Hildebrand F."/>
            <person name="Pallen M.J."/>
        </authorList>
    </citation>
    <scope>NUCLEOTIDE SEQUENCE</scope>
    <source>
        <strain evidence="2">CHK176-6737</strain>
    </source>
</reference>
<comment type="caution">
    <text evidence="2">The sequence shown here is derived from an EMBL/GenBank/DDBJ whole genome shotgun (WGS) entry which is preliminary data.</text>
</comment>
<evidence type="ECO:0000313" key="3">
    <source>
        <dbReference type="Proteomes" id="UP000824125"/>
    </source>
</evidence>
<keyword evidence="1" id="KW-0812">Transmembrane</keyword>
<reference evidence="2" key="1">
    <citation type="submission" date="2020-10" db="EMBL/GenBank/DDBJ databases">
        <authorList>
            <person name="Gilroy R."/>
        </authorList>
    </citation>
    <scope>NUCLEOTIDE SEQUENCE</scope>
    <source>
        <strain evidence="2">CHK176-6737</strain>
    </source>
</reference>
<keyword evidence="1" id="KW-1133">Transmembrane helix</keyword>
<accession>A0A9D1SNB1</accession>
<dbReference type="Proteomes" id="UP000824125">
    <property type="component" value="Unassembled WGS sequence"/>
</dbReference>
<feature type="transmembrane region" description="Helical" evidence="1">
    <location>
        <begin position="6"/>
        <end position="23"/>
    </location>
</feature>
<evidence type="ECO:0000313" key="2">
    <source>
        <dbReference type="EMBL" id="HIU68376.1"/>
    </source>
</evidence>
<dbReference type="AlphaFoldDB" id="A0A9D1SNB1"/>
<evidence type="ECO:0000256" key="1">
    <source>
        <dbReference type="SAM" id="Phobius"/>
    </source>
</evidence>
<sequence length="63" mass="6523">MVADIIVVALVLAYCVFVLVRRFKASKQTKENPCAGCCGSCSGCSACCSAAAHAKPEKRANNG</sequence>
<keyword evidence="1" id="KW-0472">Membrane</keyword>
<gene>
    <name evidence="2" type="ORF">IAD23_00270</name>
</gene>
<protein>
    <submittedName>
        <fullName evidence="2">FeoB-associated Cys-rich membrane protein</fullName>
    </submittedName>
</protein>
<organism evidence="2 3">
    <name type="scientific">Candidatus Scybalenecus merdavium</name>
    <dbReference type="NCBI Taxonomy" id="2840939"/>
    <lineage>
        <taxon>Bacteria</taxon>
        <taxon>Bacillati</taxon>
        <taxon>Bacillota</taxon>
        <taxon>Clostridia</taxon>
        <taxon>Eubacteriales</taxon>
        <taxon>Oscillospiraceae</taxon>
        <taxon>Oscillospiraceae incertae sedis</taxon>
        <taxon>Candidatus Scybalenecus</taxon>
    </lineage>
</organism>
<dbReference type="EMBL" id="DVNM01000002">
    <property type="protein sequence ID" value="HIU68376.1"/>
    <property type="molecule type" value="Genomic_DNA"/>
</dbReference>
<dbReference type="Pfam" id="PF12669">
    <property type="entry name" value="FeoB_associated"/>
    <property type="match status" value="1"/>
</dbReference>
<proteinExistence type="predicted"/>